<accession>A0A381TGI4</accession>
<dbReference type="SUPFAM" id="SSF51306">
    <property type="entry name" value="LexA/Signal peptidase"/>
    <property type="match status" value="1"/>
</dbReference>
<dbReference type="NCBIfam" id="TIGR02227">
    <property type="entry name" value="sigpep_I_bact"/>
    <property type="match status" value="1"/>
</dbReference>
<dbReference type="Pfam" id="PF10502">
    <property type="entry name" value="Peptidase_S26"/>
    <property type="match status" value="2"/>
</dbReference>
<dbReference type="CDD" id="cd06530">
    <property type="entry name" value="S26_SPase_I"/>
    <property type="match status" value="2"/>
</dbReference>
<proteinExistence type="inferred from homology"/>
<keyword evidence="2" id="KW-1133">Transmembrane helix</keyword>
<protein>
    <recommendedName>
        <fullName evidence="3">Peptidase S26 domain-containing protein</fullName>
    </recommendedName>
</protein>
<keyword evidence="2" id="KW-0472">Membrane</keyword>
<dbReference type="GO" id="GO:0004252">
    <property type="term" value="F:serine-type endopeptidase activity"/>
    <property type="evidence" value="ECO:0007669"/>
    <property type="project" value="InterPro"/>
</dbReference>
<dbReference type="GO" id="GO:0016020">
    <property type="term" value="C:membrane"/>
    <property type="evidence" value="ECO:0007669"/>
    <property type="project" value="InterPro"/>
</dbReference>
<feature type="domain" description="Peptidase S26" evidence="3">
    <location>
        <begin position="270"/>
        <end position="307"/>
    </location>
</feature>
<feature type="transmembrane region" description="Helical" evidence="2">
    <location>
        <begin position="12"/>
        <end position="35"/>
    </location>
</feature>
<comment type="similarity">
    <text evidence="1">Belongs to the peptidase S26 family.</text>
</comment>
<sequence>MQIKKNRVLAEIRAIIIIVIIVLTIKVTLVEAYIVPTGSMENTIMTGDFLIGSRFVYGMRTPDWIGIPYTDIGFSVPYIKFPVFKIPEKNDILIFKYPRDKYVKYVKRCLAGPGDTLLVDAKNVYVNRKKVHLNENGKLLTPVMPRSYQQPDIFLSSETNINKDNTGPIYIPKQGDTFPIHDETNWRFLLPLMMMEGHEAKLINDEVTFDFTLQDPNDLYRRKGKKSVYEQYFPNGSLITPWSRAIKDEHFQYLFIDGIPVSDWSEFTTMQNYYWAMGDNRDDSLDSRYWGYVPENNILGEAIFVYFSLNLDTWSPRWGRIGTLIQ</sequence>
<evidence type="ECO:0000313" key="4">
    <source>
        <dbReference type="EMBL" id="SVA14874.1"/>
    </source>
</evidence>
<dbReference type="GO" id="GO:0006465">
    <property type="term" value="P:signal peptide processing"/>
    <property type="evidence" value="ECO:0007669"/>
    <property type="project" value="InterPro"/>
</dbReference>
<gene>
    <name evidence="4" type="ORF">METZ01_LOCUS67728</name>
</gene>
<dbReference type="PANTHER" id="PTHR43390:SF1">
    <property type="entry name" value="CHLOROPLAST PROCESSING PEPTIDASE"/>
    <property type="match status" value="1"/>
</dbReference>
<evidence type="ECO:0000256" key="2">
    <source>
        <dbReference type="SAM" id="Phobius"/>
    </source>
</evidence>
<evidence type="ECO:0000256" key="1">
    <source>
        <dbReference type="ARBA" id="ARBA00009370"/>
    </source>
</evidence>
<organism evidence="4">
    <name type="scientific">marine metagenome</name>
    <dbReference type="NCBI Taxonomy" id="408172"/>
    <lineage>
        <taxon>unclassified sequences</taxon>
        <taxon>metagenomes</taxon>
        <taxon>ecological metagenomes</taxon>
    </lineage>
</organism>
<dbReference type="EMBL" id="UINC01004513">
    <property type="protein sequence ID" value="SVA14874.1"/>
    <property type="molecule type" value="Genomic_DNA"/>
</dbReference>
<dbReference type="Gene3D" id="2.10.109.10">
    <property type="entry name" value="Umud Fragment, subunit A"/>
    <property type="match status" value="1"/>
</dbReference>
<reference evidence="4" key="1">
    <citation type="submission" date="2018-05" db="EMBL/GenBank/DDBJ databases">
        <authorList>
            <person name="Lanie J.A."/>
            <person name="Ng W.-L."/>
            <person name="Kazmierczak K.M."/>
            <person name="Andrzejewski T.M."/>
            <person name="Davidsen T.M."/>
            <person name="Wayne K.J."/>
            <person name="Tettelin H."/>
            <person name="Glass J.I."/>
            <person name="Rusch D."/>
            <person name="Podicherti R."/>
            <person name="Tsui H.-C.T."/>
            <person name="Winkler M.E."/>
        </authorList>
    </citation>
    <scope>NUCLEOTIDE SEQUENCE</scope>
</reference>
<dbReference type="InterPro" id="IPR000223">
    <property type="entry name" value="Pept_S26A_signal_pept_1"/>
</dbReference>
<dbReference type="AlphaFoldDB" id="A0A381TGI4"/>
<feature type="domain" description="Peptidase S26" evidence="3">
    <location>
        <begin position="12"/>
        <end position="137"/>
    </location>
</feature>
<dbReference type="PANTHER" id="PTHR43390">
    <property type="entry name" value="SIGNAL PEPTIDASE I"/>
    <property type="match status" value="1"/>
</dbReference>
<keyword evidence="2" id="KW-0812">Transmembrane</keyword>
<name>A0A381TGI4_9ZZZZ</name>
<evidence type="ECO:0000259" key="3">
    <source>
        <dbReference type="Pfam" id="PF10502"/>
    </source>
</evidence>
<dbReference type="InterPro" id="IPR036286">
    <property type="entry name" value="LexA/Signal_pep-like_sf"/>
</dbReference>
<dbReference type="PRINTS" id="PR00727">
    <property type="entry name" value="LEADERPTASE"/>
</dbReference>
<dbReference type="InterPro" id="IPR019533">
    <property type="entry name" value="Peptidase_S26"/>
</dbReference>